<name>A0ABY3RV05_9MICO</name>
<accession>A0ABY3RV05</accession>
<evidence type="ECO:0000313" key="3">
    <source>
        <dbReference type="Proteomes" id="UP001199642"/>
    </source>
</evidence>
<reference evidence="2 3" key="1">
    <citation type="submission" date="2023-01" db="EMBL/GenBank/DDBJ databases">
        <title>Characterization of estradiol degrading bacteria Microbacterium sp. MZT7 and reveal degrading genes through genome analysis.</title>
        <authorList>
            <person name="Hao P."/>
            <person name="Gao Y."/>
        </authorList>
    </citation>
    <scope>NUCLEOTIDE SEQUENCE [LARGE SCALE GENOMIC DNA]</scope>
    <source>
        <strain evidence="2 3">MZT7</strain>
    </source>
</reference>
<dbReference type="Gene3D" id="2.40.30.10">
    <property type="entry name" value="Translation factors"/>
    <property type="match status" value="1"/>
</dbReference>
<gene>
    <name evidence="2" type="ORF">K8F61_06865</name>
</gene>
<dbReference type="Proteomes" id="UP001199642">
    <property type="component" value="Chromosome"/>
</dbReference>
<organism evidence="2 3">
    <name type="scientific">Microbacterium resistens</name>
    <dbReference type="NCBI Taxonomy" id="156977"/>
    <lineage>
        <taxon>Bacteria</taxon>
        <taxon>Bacillati</taxon>
        <taxon>Actinomycetota</taxon>
        <taxon>Actinomycetes</taxon>
        <taxon>Micrococcales</taxon>
        <taxon>Microbacteriaceae</taxon>
        <taxon>Microbacterium</taxon>
    </lineage>
</organism>
<dbReference type="InterPro" id="IPR050055">
    <property type="entry name" value="EF-Tu_GTPase"/>
</dbReference>
<keyword evidence="3" id="KW-1185">Reference proteome</keyword>
<dbReference type="PANTHER" id="PTHR43721">
    <property type="entry name" value="ELONGATION FACTOR TU-RELATED"/>
    <property type="match status" value="1"/>
</dbReference>
<evidence type="ECO:0000313" key="2">
    <source>
        <dbReference type="EMBL" id="UGS27879.1"/>
    </source>
</evidence>
<dbReference type="Pfam" id="PF03144">
    <property type="entry name" value="GTP_EFTU_D2"/>
    <property type="match status" value="1"/>
</dbReference>
<sequence length="144" mass="15034">MGWFGKKKRDRDDAGETLRRYNEAEAARLTALTNPADAAAAESTVPVTLDTGSGAGEFRVEDVFTITGRGIVATGTVLSGTMRVDQDVEILRGGAPVAASRVTGIEMFRKKATEVGAGTNAGILLRGRPAVERGDVIRASSPSA</sequence>
<dbReference type="InterPro" id="IPR009000">
    <property type="entry name" value="Transl_B-barrel_sf"/>
</dbReference>
<proteinExistence type="predicted"/>
<dbReference type="SUPFAM" id="SSF50447">
    <property type="entry name" value="Translation proteins"/>
    <property type="match status" value="1"/>
</dbReference>
<feature type="domain" description="Translation elongation factor EFTu-like" evidence="1">
    <location>
        <begin position="70"/>
        <end position="137"/>
    </location>
</feature>
<dbReference type="EMBL" id="CP082781">
    <property type="protein sequence ID" value="UGS27879.1"/>
    <property type="molecule type" value="Genomic_DNA"/>
</dbReference>
<protein>
    <recommendedName>
        <fullName evidence="1">Translation elongation factor EFTu-like domain-containing protein</fullName>
    </recommendedName>
</protein>
<dbReference type="InterPro" id="IPR004161">
    <property type="entry name" value="EFTu-like_2"/>
</dbReference>
<dbReference type="PANTHER" id="PTHR43721:SF22">
    <property type="entry name" value="ELONGATION FACTOR TU, MITOCHONDRIAL"/>
    <property type="match status" value="1"/>
</dbReference>
<dbReference type="RefSeq" id="WP_231821136.1">
    <property type="nucleotide sequence ID" value="NZ_CP082781.1"/>
</dbReference>
<evidence type="ECO:0000259" key="1">
    <source>
        <dbReference type="Pfam" id="PF03144"/>
    </source>
</evidence>